<keyword evidence="4" id="KW-1185">Reference proteome</keyword>
<dbReference type="Proteomes" id="UP000054908">
    <property type="component" value="Unassembled WGS sequence"/>
</dbReference>
<organism evidence="3 4">
    <name type="scientific">Legionella maceachernii</name>
    <dbReference type="NCBI Taxonomy" id="466"/>
    <lineage>
        <taxon>Bacteria</taxon>
        <taxon>Pseudomonadati</taxon>
        <taxon>Pseudomonadota</taxon>
        <taxon>Gammaproteobacteria</taxon>
        <taxon>Legionellales</taxon>
        <taxon>Legionellaceae</taxon>
        <taxon>Legionella</taxon>
    </lineage>
</organism>
<proteinExistence type="predicted"/>
<keyword evidence="2" id="KW-0732">Signal</keyword>
<dbReference type="PATRIC" id="fig|466.6.peg.155"/>
<sequence length="94" mass="9761">MNKLFYGLLVALIALVIIFFAPAANTDSSQVTLPGSSAVGVPEQKNEVHPNVTNEGVNINAGSIGPNTVPNNVNTNGTVNTTPGMLEGTDNIQR</sequence>
<feature type="region of interest" description="Disordered" evidence="1">
    <location>
        <begin position="41"/>
        <end position="94"/>
    </location>
</feature>
<gene>
    <name evidence="3" type="ORF">Lmac_0146</name>
</gene>
<feature type="chain" id="PRO_5006915511" evidence="2">
    <location>
        <begin position="24"/>
        <end position="94"/>
    </location>
</feature>
<comment type="caution">
    <text evidence="3">The sequence shown here is derived from an EMBL/GenBank/DDBJ whole genome shotgun (WGS) entry which is preliminary data.</text>
</comment>
<evidence type="ECO:0000313" key="4">
    <source>
        <dbReference type="Proteomes" id="UP000054908"/>
    </source>
</evidence>
<protein>
    <submittedName>
        <fullName evidence="3">Uncharacterized protein</fullName>
    </submittedName>
</protein>
<name>A0A0W0WGU7_9GAMM</name>
<evidence type="ECO:0000256" key="1">
    <source>
        <dbReference type="SAM" id="MobiDB-lite"/>
    </source>
</evidence>
<accession>A0A0W0WGU7</accession>
<feature type="compositionally biased region" description="Polar residues" evidence="1">
    <location>
        <begin position="51"/>
        <end position="61"/>
    </location>
</feature>
<dbReference type="STRING" id="466.Lmac_0146"/>
<feature type="signal peptide" evidence="2">
    <location>
        <begin position="1"/>
        <end position="23"/>
    </location>
</feature>
<dbReference type="OrthoDB" id="9965175at2"/>
<dbReference type="EMBL" id="LNYL01000004">
    <property type="protein sequence ID" value="KTD31562.1"/>
    <property type="molecule type" value="Genomic_DNA"/>
</dbReference>
<reference evidence="3 4" key="1">
    <citation type="submission" date="2015-11" db="EMBL/GenBank/DDBJ databases">
        <title>Genomic analysis of 38 Legionella species identifies large and diverse effector repertoires.</title>
        <authorList>
            <person name="Burstein D."/>
            <person name="Amaro F."/>
            <person name="Zusman T."/>
            <person name="Lifshitz Z."/>
            <person name="Cohen O."/>
            <person name="Gilbert J.A."/>
            <person name="Pupko T."/>
            <person name="Shuman H.A."/>
            <person name="Segal G."/>
        </authorList>
    </citation>
    <scope>NUCLEOTIDE SEQUENCE [LARGE SCALE GENOMIC DNA]</scope>
    <source>
        <strain evidence="3 4">PX-1-G2-E2</strain>
    </source>
</reference>
<evidence type="ECO:0000313" key="3">
    <source>
        <dbReference type="EMBL" id="KTD31562.1"/>
    </source>
</evidence>
<feature type="compositionally biased region" description="Low complexity" evidence="1">
    <location>
        <begin position="65"/>
        <end position="84"/>
    </location>
</feature>
<dbReference type="RefSeq" id="WP_058450987.1">
    <property type="nucleotide sequence ID" value="NZ_CAAAIB010000001.1"/>
</dbReference>
<evidence type="ECO:0000256" key="2">
    <source>
        <dbReference type="SAM" id="SignalP"/>
    </source>
</evidence>
<dbReference type="AlphaFoldDB" id="A0A0W0WGU7"/>